<dbReference type="AlphaFoldDB" id="A0A0D7ALH7"/>
<feature type="compositionally biased region" description="Polar residues" evidence="6">
    <location>
        <begin position="599"/>
        <end position="620"/>
    </location>
</feature>
<feature type="non-terminal residue" evidence="8">
    <location>
        <position position="1"/>
    </location>
</feature>
<evidence type="ECO:0000256" key="3">
    <source>
        <dbReference type="ARBA" id="ARBA00023125"/>
    </source>
</evidence>
<reference evidence="8 9" key="1">
    <citation type="journal article" date="2015" name="Fungal Genet. Biol.">
        <title>Evolution of novel wood decay mechanisms in Agaricales revealed by the genome sequences of Fistulina hepatica and Cylindrobasidium torrendii.</title>
        <authorList>
            <person name="Floudas D."/>
            <person name="Held B.W."/>
            <person name="Riley R."/>
            <person name="Nagy L.G."/>
            <person name="Koehler G."/>
            <person name="Ransdell A.S."/>
            <person name="Younus H."/>
            <person name="Chow J."/>
            <person name="Chiniquy J."/>
            <person name="Lipzen A."/>
            <person name="Tritt A."/>
            <person name="Sun H."/>
            <person name="Haridas S."/>
            <person name="LaButti K."/>
            <person name="Ohm R.A."/>
            <person name="Kues U."/>
            <person name="Blanchette R.A."/>
            <person name="Grigoriev I.V."/>
            <person name="Minto R.E."/>
            <person name="Hibbett D.S."/>
        </authorList>
    </citation>
    <scope>NUCLEOTIDE SEQUENCE [LARGE SCALE GENOMIC DNA]</scope>
    <source>
        <strain evidence="8 9">ATCC 64428</strain>
    </source>
</reference>
<organism evidence="8 9">
    <name type="scientific">Fistulina hepatica ATCC 64428</name>
    <dbReference type="NCBI Taxonomy" id="1128425"/>
    <lineage>
        <taxon>Eukaryota</taxon>
        <taxon>Fungi</taxon>
        <taxon>Dikarya</taxon>
        <taxon>Basidiomycota</taxon>
        <taxon>Agaricomycotina</taxon>
        <taxon>Agaricomycetes</taxon>
        <taxon>Agaricomycetidae</taxon>
        <taxon>Agaricales</taxon>
        <taxon>Fistulinaceae</taxon>
        <taxon>Fistulina</taxon>
    </lineage>
</organism>
<keyword evidence="2" id="KW-0805">Transcription regulation</keyword>
<keyword evidence="4" id="KW-0804">Transcription</keyword>
<dbReference type="SUPFAM" id="SSF57701">
    <property type="entry name" value="Zn2/Cys6 DNA-binding domain"/>
    <property type="match status" value="1"/>
</dbReference>
<evidence type="ECO:0000259" key="7">
    <source>
        <dbReference type="PROSITE" id="PS50048"/>
    </source>
</evidence>
<evidence type="ECO:0000256" key="6">
    <source>
        <dbReference type="SAM" id="MobiDB-lite"/>
    </source>
</evidence>
<dbReference type="CDD" id="cd00067">
    <property type="entry name" value="GAL4"/>
    <property type="match status" value="1"/>
</dbReference>
<keyword evidence="9" id="KW-1185">Reference proteome</keyword>
<dbReference type="GO" id="GO:0000976">
    <property type="term" value="F:transcription cis-regulatory region binding"/>
    <property type="evidence" value="ECO:0007669"/>
    <property type="project" value="TreeGrafter"/>
</dbReference>
<evidence type="ECO:0000256" key="1">
    <source>
        <dbReference type="ARBA" id="ARBA00004123"/>
    </source>
</evidence>
<feature type="region of interest" description="Disordered" evidence="6">
    <location>
        <begin position="56"/>
        <end position="78"/>
    </location>
</feature>
<feature type="region of interest" description="Disordered" evidence="6">
    <location>
        <begin position="592"/>
        <end position="620"/>
    </location>
</feature>
<dbReference type="PANTHER" id="PTHR31845">
    <property type="entry name" value="FINGER DOMAIN PROTEIN, PUTATIVE-RELATED"/>
    <property type="match status" value="1"/>
</dbReference>
<gene>
    <name evidence="8" type="ORF">FISHEDRAFT_26133</name>
</gene>
<keyword evidence="5" id="KW-0539">Nucleus</keyword>
<evidence type="ECO:0000256" key="4">
    <source>
        <dbReference type="ARBA" id="ARBA00023163"/>
    </source>
</evidence>
<dbReference type="SMART" id="SM00066">
    <property type="entry name" value="GAL4"/>
    <property type="match status" value="1"/>
</dbReference>
<dbReference type="GO" id="GO:0000981">
    <property type="term" value="F:DNA-binding transcription factor activity, RNA polymerase II-specific"/>
    <property type="evidence" value="ECO:0007669"/>
    <property type="project" value="InterPro"/>
</dbReference>
<evidence type="ECO:0000256" key="5">
    <source>
        <dbReference type="ARBA" id="ARBA00023242"/>
    </source>
</evidence>
<protein>
    <recommendedName>
        <fullName evidence="7">Zn(2)-C6 fungal-type domain-containing protein</fullName>
    </recommendedName>
</protein>
<dbReference type="OrthoDB" id="2595934at2759"/>
<dbReference type="PANTHER" id="PTHR31845:SF17">
    <property type="entry name" value="ZN(II)2CYS6 TRANSCRIPTION FACTOR (EUROFUNG)"/>
    <property type="match status" value="1"/>
</dbReference>
<keyword evidence="3" id="KW-0238">DNA-binding</keyword>
<proteinExistence type="predicted"/>
<dbReference type="Gene3D" id="4.10.240.10">
    <property type="entry name" value="Zn(2)-C6 fungal-type DNA-binding domain"/>
    <property type="match status" value="1"/>
</dbReference>
<comment type="subcellular location">
    <subcellularLocation>
        <location evidence="1">Nucleus</location>
    </subcellularLocation>
</comment>
<feature type="non-terminal residue" evidence="8">
    <location>
        <position position="620"/>
    </location>
</feature>
<dbReference type="PROSITE" id="PS00463">
    <property type="entry name" value="ZN2_CY6_FUNGAL_1"/>
    <property type="match status" value="1"/>
</dbReference>
<dbReference type="CDD" id="cd12148">
    <property type="entry name" value="fungal_TF_MHR"/>
    <property type="match status" value="1"/>
</dbReference>
<name>A0A0D7ALH7_9AGAR</name>
<accession>A0A0D7ALH7</accession>
<dbReference type="GO" id="GO:0005634">
    <property type="term" value="C:nucleus"/>
    <property type="evidence" value="ECO:0007669"/>
    <property type="project" value="UniProtKB-SubCell"/>
</dbReference>
<dbReference type="InterPro" id="IPR001138">
    <property type="entry name" value="Zn2Cys6_DnaBD"/>
</dbReference>
<dbReference type="InterPro" id="IPR036864">
    <property type="entry name" value="Zn2-C6_fun-type_DNA-bd_sf"/>
</dbReference>
<dbReference type="InterPro" id="IPR051089">
    <property type="entry name" value="prtT"/>
</dbReference>
<dbReference type="EMBL" id="KN881649">
    <property type="protein sequence ID" value="KIY51643.1"/>
    <property type="molecule type" value="Genomic_DNA"/>
</dbReference>
<sequence>RTRPRRPKSMQACASCRRHKTRCELLDVADDEPTKCHRCRVLGIDCSYEGMDMSILAPKDSPPSSHTNAGVEDPAGRTGLDTLAAASERSPRLLDRAMGGTLKGHDLPFTRATPHGPKILTVDRWWSFVKPNPDLDWSAPMLCVQQLSRPPPLLDAAQQIPPPPDASCLADILNRDQISHLLNVFAVQYLPWLNFTPMVGFDTPLLDLARCTVASRHLDTATRAVVCPRLQKLAEDTISKVIFNPHPGESIESIQALIILSLWAPLSSEPSSQTRDARLLTGSLVSMALNLRLDQASGSAIALRAIEESTGYPNSQDNIGILVDNVRLWMALANTESLLCIGTGRMPLSRRSPADHEILSRAGLDDVESGRDYRLILLGELFDAVERGSCIQFENPESLDDWYCNVESVWAVFGRLTRLIIPLAVVADHETFYFQMMQIYVNGCQLIFLYHTLFEARYIYRDSPAPNVMRTVRSCGVLVFPALGRKCVAMAEAVLTSVLLADVALLGTAPDNIFTLISLAAGLVLQTKSWAVYNVGKELSGSGTRLLNKTIAHLSQAAYTADHPARRCSQLISLMVDGWERGFAKYTGRIPKKPPADALSSTSAAPGSMTANTPGDSSLS</sequence>
<evidence type="ECO:0000313" key="8">
    <source>
        <dbReference type="EMBL" id="KIY51643.1"/>
    </source>
</evidence>
<dbReference type="GO" id="GO:0008270">
    <property type="term" value="F:zinc ion binding"/>
    <property type="evidence" value="ECO:0007669"/>
    <property type="project" value="InterPro"/>
</dbReference>
<feature type="domain" description="Zn(2)-C6 fungal-type" evidence="7">
    <location>
        <begin position="12"/>
        <end position="48"/>
    </location>
</feature>
<dbReference type="Pfam" id="PF00172">
    <property type="entry name" value="Zn_clus"/>
    <property type="match status" value="1"/>
</dbReference>
<evidence type="ECO:0000256" key="2">
    <source>
        <dbReference type="ARBA" id="ARBA00023015"/>
    </source>
</evidence>
<evidence type="ECO:0000313" key="9">
    <source>
        <dbReference type="Proteomes" id="UP000054144"/>
    </source>
</evidence>
<dbReference type="PROSITE" id="PS50048">
    <property type="entry name" value="ZN2_CY6_FUNGAL_2"/>
    <property type="match status" value="1"/>
</dbReference>
<dbReference type="Proteomes" id="UP000054144">
    <property type="component" value="Unassembled WGS sequence"/>
</dbReference>